<proteinExistence type="inferred from homology"/>
<dbReference type="InterPro" id="IPR050960">
    <property type="entry name" value="AB_hydrolase_4_sf"/>
</dbReference>
<comment type="similarity">
    <text evidence="1">Belongs to the AB hydrolase superfamily. AB hydrolase 4 family.</text>
</comment>
<dbReference type="InterPro" id="IPR012020">
    <property type="entry name" value="ABHD4"/>
</dbReference>
<evidence type="ECO:0000313" key="7">
    <source>
        <dbReference type="Proteomes" id="UP000255193"/>
    </source>
</evidence>
<feature type="active site" description="Charge relay system" evidence="4">
    <location>
        <position position="163"/>
    </location>
</feature>
<dbReference type="PANTHER" id="PTHR10794:SF94">
    <property type="entry name" value="ESTERASE YHET-RELATED"/>
    <property type="match status" value="1"/>
</dbReference>
<accession>A0A378QAJ6</accession>
<reference evidence="6 7" key="1">
    <citation type="submission" date="2018-06" db="EMBL/GenBank/DDBJ databases">
        <authorList>
            <consortium name="Pathogen Informatics"/>
            <person name="Doyle S."/>
        </authorList>
    </citation>
    <scope>NUCLEOTIDE SEQUENCE [LARGE SCALE GENOMIC DNA]</scope>
    <source>
        <strain evidence="6 7">NCTC11091</strain>
    </source>
</reference>
<dbReference type="PROSITE" id="PS01133">
    <property type="entry name" value="UPF0017"/>
    <property type="match status" value="1"/>
</dbReference>
<dbReference type="SUPFAM" id="SSF53474">
    <property type="entry name" value="alpha/beta-Hydrolases"/>
    <property type="match status" value="1"/>
</dbReference>
<dbReference type="Pfam" id="PF00561">
    <property type="entry name" value="Abhydrolase_1"/>
    <property type="match status" value="1"/>
</dbReference>
<gene>
    <name evidence="6" type="ORF">NCTC11091_02053</name>
</gene>
<feature type="active site" description="Charge relay system" evidence="4">
    <location>
        <position position="312"/>
    </location>
</feature>
<dbReference type="InterPro" id="IPR029058">
    <property type="entry name" value="AB_hydrolase_fold"/>
</dbReference>
<dbReference type="InterPro" id="IPR000073">
    <property type="entry name" value="AB_hydrolase_1"/>
</dbReference>
<evidence type="ECO:0000256" key="2">
    <source>
        <dbReference type="ARBA" id="ARBA00022487"/>
    </source>
</evidence>
<evidence type="ECO:0000256" key="1">
    <source>
        <dbReference type="ARBA" id="ARBA00010884"/>
    </source>
</evidence>
<evidence type="ECO:0000256" key="3">
    <source>
        <dbReference type="ARBA" id="ARBA00022801"/>
    </source>
</evidence>
<dbReference type="Proteomes" id="UP000255193">
    <property type="component" value="Unassembled WGS sequence"/>
</dbReference>
<dbReference type="Gene3D" id="3.40.50.1820">
    <property type="entry name" value="alpha/beta hydrolase"/>
    <property type="match status" value="1"/>
</dbReference>
<keyword evidence="2" id="KW-0719">Serine esterase</keyword>
<evidence type="ECO:0000256" key="4">
    <source>
        <dbReference type="PIRSR" id="PIRSR005211-1"/>
    </source>
</evidence>
<dbReference type="PIRSF" id="PIRSF005211">
    <property type="entry name" value="Ab_hydro_YheT"/>
    <property type="match status" value="1"/>
</dbReference>
<sequence>MADQTTQASTHGSAQRSTFNIHTLKLKPFNPAFWLANRHIQTILPRFVPIEEPAYQRELLPDSTGETLVAYDFVYANGAPNLDKPLAMMFHGLEGSSDSAYAKAFVLGAQRYGWDAVIVHFRGCGGVENTAYKDYHAGDTYEAQFVLMQLKQRYAHVFAAGVSLGGNMLARYMGETGDAALCDAAVVISAPVDLISAAVKMHRGVAKRVYTPYLLKPLVAKALKKTTDSMTRNKLQKLHFIDGFDEVYTAPRNGFADAADYYRQSSALPVLQDISKPTLLIQAKDDPFVGIRATVDDISDAVRLLYSKHGGHVGFIDWQDSKFSLDWLPNTAMQFFMAVYAAQINH</sequence>
<evidence type="ECO:0000313" key="6">
    <source>
        <dbReference type="EMBL" id="STY96237.1"/>
    </source>
</evidence>
<feature type="domain" description="AB hydrolase-1" evidence="5">
    <location>
        <begin position="89"/>
        <end position="317"/>
    </location>
</feature>
<dbReference type="GO" id="GO:0034338">
    <property type="term" value="F:short-chain carboxylesterase activity"/>
    <property type="evidence" value="ECO:0007669"/>
    <property type="project" value="TreeGrafter"/>
</dbReference>
<name>A0A378QAJ6_9GAMM</name>
<dbReference type="EMBL" id="UGQA01000001">
    <property type="protein sequence ID" value="STY96237.1"/>
    <property type="molecule type" value="Genomic_DNA"/>
</dbReference>
<protein>
    <submittedName>
        <fullName evidence="6">Putative hydrolase</fullName>
    </submittedName>
</protein>
<dbReference type="PANTHER" id="PTHR10794">
    <property type="entry name" value="ABHYDROLASE DOMAIN-CONTAINING PROTEIN"/>
    <property type="match status" value="1"/>
</dbReference>
<feature type="active site" description="Charge relay system" evidence="4">
    <location>
        <position position="286"/>
    </location>
</feature>
<organism evidence="6 7">
    <name type="scientific">Faucicola atlantae</name>
    <dbReference type="NCBI Taxonomy" id="34059"/>
    <lineage>
        <taxon>Bacteria</taxon>
        <taxon>Pseudomonadati</taxon>
        <taxon>Pseudomonadota</taxon>
        <taxon>Gammaproteobacteria</taxon>
        <taxon>Moraxellales</taxon>
        <taxon>Moraxellaceae</taxon>
        <taxon>Faucicola</taxon>
    </lineage>
</organism>
<dbReference type="InterPro" id="IPR000952">
    <property type="entry name" value="AB_hydrolase_4_CS"/>
</dbReference>
<dbReference type="GO" id="GO:0047372">
    <property type="term" value="F:monoacylglycerol lipase activity"/>
    <property type="evidence" value="ECO:0007669"/>
    <property type="project" value="TreeGrafter"/>
</dbReference>
<dbReference type="AlphaFoldDB" id="A0A378QAJ6"/>
<dbReference type="RefSeq" id="WP_067056914.1">
    <property type="nucleotide sequence ID" value="NZ_MXAO01000051.1"/>
</dbReference>
<evidence type="ECO:0000259" key="5">
    <source>
        <dbReference type="Pfam" id="PF00561"/>
    </source>
</evidence>
<keyword evidence="3 6" id="KW-0378">Hydrolase</keyword>